<organism evidence="1 2">
    <name type="scientific">Lepagella muris</name>
    <dbReference type="NCBI Taxonomy" id="3032870"/>
    <lineage>
        <taxon>Bacteria</taxon>
        <taxon>Pseudomonadati</taxon>
        <taxon>Bacteroidota</taxon>
        <taxon>Bacteroidia</taxon>
        <taxon>Bacteroidales</taxon>
        <taxon>Muribaculaceae</taxon>
        <taxon>Lepagella</taxon>
    </lineage>
</organism>
<accession>A0AC61RFN2</accession>
<comment type="caution">
    <text evidence="1">The sequence shown here is derived from an EMBL/GenBank/DDBJ whole genome shotgun (WGS) entry which is preliminary data.</text>
</comment>
<keyword evidence="2" id="KW-1185">Reference proteome</keyword>
<protein>
    <submittedName>
        <fullName evidence="1">Polysaccharide export protein</fullName>
    </submittedName>
</protein>
<sequence>MKRKTLLKYTVAMVIAINAVSCSTPKNVTYFQDITETVVPVSQTEIKVQPHDRLSIVVKSKDPALSSLFNLTVASNRLGYEASTSGTGSSLRTYTPSGEGISTYTVSSEGTIDFPVLGVLKVEGMSRSELAGFVKGELIGRELVKDPVVTVEFLNTGFSVMGEVNRTGRYDINKDRLNILEALSLAGDLTIQGQRENVIVVREEKDGIHTYRVDLTNFKSLSSSPAYYIKQGDIIYVEPNSVRKRQTTVNGNNILSAGFWVSVASLLTSVAVLVFK</sequence>
<dbReference type="EMBL" id="SRYB01000012">
    <property type="protein sequence ID" value="TGY78595.1"/>
    <property type="molecule type" value="Genomic_DNA"/>
</dbReference>
<name>A0AC61RFN2_9BACT</name>
<dbReference type="Proteomes" id="UP000306319">
    <property type="component" value="Unassembled WGS sequence"/>
</dbReference>
<evidence type="ECO:0000313" key="2">
    <source>
        <dbReference type="Proteomes" id="UP000306319"/>
    </source>
</evidence>
<proteinExistence type="predicted"/>
<gene>
    <name evidence="1" type="ORF">E5331_09765</name>
</gene>
<reference evidence="1" key="1">
    <citation type="submission" date="2019-04" db="EMBL/GenBank/DDBJ databases">
        <title>Microbes associate with the intestines of laboratory mice.</title>
        <authorList>
            <person name="Navarre W."/>
            <person name="Wong E."/>
            <person name="Huang K."/>
            <person name="Tropini C."/>
            <person name="Ng K."/>
            <person name="Yu B."/>
        </authorList>
    </citation>
    <scope>NUCLEOTIDE SEQUENCE</scope>
    <source>
        <strain evidence="1">NM04_E33</strain>
    </source>
</reference>
<evidence type="ECO:0000313" key="1">
    <source>
        <dbReference type="EMBL" id="TGY78595.1"/>
    </source>
</evidence>